<dbReference type="InterPro" id="IPR017871">
    <property type="entry name" value="ABC_transporter-like_CS"/>
</dbReference>
<keyword evidence="2" id="KW-0813">Transport</keyword>
<reference evidence="7" key="2">
    <citation type="submission" date="2023-01" db="EMBL/GenBank/DDBJ databases">
        <title>Human gut microbiome strain richness.</title>
        <authorList>
            <person name="Chen-Liaw A."/>
        </authorList>
    </citation>
    <scope>NUCLEOTIDE SEQUENCE</scope>
    <source>
        <strain evidence="7">B1_m1001713B170214d0_201011</strain>
    </source>
</reference>
<evidence type="ECO:0000259" key="5">
    <source>
        <dbReference type="PROSITE" id="PS50893"/>
    </source>
</evidence>
<dbReference type="Proteomes" id="UP001203136">
    <property type="component" value="Unassembled WGS sequence"/>
</dbReference>
<evidence type="ECO:0000313" key="8">
    <source>
        <dbReference type="Proteomes" id="UP001203136"/>
    </source>
</evidence>
<dbReference type="SMART" id="SM00382">
    <property type="entry name" value="AAA"/>
    <property type="match status" value="1"/>
</dbReference>
<evidence type="ECO:0000256" key="2">
    <source>
        <dbReference type="ARBA" id="ARBA00022448"/>
    </source>
</evidence>
<dbReference type="InterPro" id="IPR003439">
    <property type="entry name" value="ABC_transporter-like_ATP-bd"/>
</dbReference>
<dbReference type="InterPro" id="IPR003593">
    <property type="entry name" value="AAA+_ATPase"/>
</dbReference>
<dbReference type="InterPro" id="IPR050153">
    <property type="entry name" value="Metal_Ion_Import_ABC"/>
</dbReference>
<dbReference type="EMBL" id="JAQLGM010000004">
    <property type="protein sequence ID" value="MDB1999116.1"/>
    <property type="molecule type" value="Genomic_DNA"/>
</dbReference>
<dbReference type="AlphaFoldDB" id="A0AAW6ASN6"/>
<proteinExistence type="inferred from homology"/>
<gene>
    <name evidence="6" type="ORF">K5I21_03530</name>
    <name evidence="7" type="ORF">PM006_02760</name>
</gene>
<organism evidence="6 8">
    <name type="scientific">Clostridium symbiosum</name>
    <name type="common">Bacteroides symbiosus</name>
    <dbReference type="NCBI Taxonomy" id="1512"/>
    <lineage>
        <taxon>Bacteria</taxon>
        <taxon>Bacillati</taxon>
        <taxon>Bacillota</taxon>
        <taxon>Clostridia</taxon>
        <taxon>Lachnospirales</taxon>
        <taxon>Lachnospiraceae</taxon>
        <taxon>Otoolea</taxon>
    </lineage>
</organism>
<feature type="domain" description="ABC transporter" evidence="5">
    <location>
        <begin position="5"/>
        <end position="235"/>
    </location>
</feature>
<dbReference type="Proteomes" id="UP001300871">
    <property type="component" value="Unassembled WGS sequence"/>
</dbReference>
<evidence type="ECO:0000313" key="7">
    <source>
        <dbReference type="EMBL" id="MDB1999116.1"/>
    </source>
</evidence>
<dbReference type="Gene3D" id="3.40.50.300">
    <property type="entry name" value="P-loop containing nucleotide triphosphate hydrolases"/>
    <property type="match status" value="1"/>
</dbReference>
<evidence type="ECO:0000256" key="1">
    <source>
        <dbReference type="ARBA" id="ARBA00005417"/>
    </source>
</evidence>
<dbReference type="SUPFAM" id="SSF52540">
    <property type="entry name" value="P-loop containing nucleoside triphosphate hydrolases"/>
    <property type="match status" value="1"/>
</dbReference>
<keyword evidence="3" id="KW-0547">Nucleotide-binding</keyword>
<keyword evidence="4 6" id="KW-0067">ATP-binding</keyword>
<protein>
    <submittedName>
        <fullName evidence="6">Metal ABC transporter ATP-binding protein</fullName>
    </submittedName>
</protein>
<dbReference type="InterPro" id="IPR027417">
    <property type="entry name" value="P-loop_NTPase"/>
</dbReference>
<evidence type="ECO:0000256" key="4">
    <source>
        <dbReference type="ARBA" id="ARBA00022840"/>
    </source>
</evidence>
<dbReference type="GO" id="GO:0016887">
    <property type="term" value="F:ATP hydrolysis activity"/>
    <property type="evidence" value="ECO:0007669"/>
    <property type="project" value="InterPro"/>
</dbReference>
<dbReference type="GO" id="GO:0005524">
    <property type="term" value="F:ATP binding"/>
    <property type="evidence" value="ECO:0007669"/>
    <property type="project" value="UniProtKB-KW"/>
</dbReference>
<dbReference type="PROSITE" id="PS50893">
    <property type="entry name" value="ABC_TRANSPORTER_2"/>
    <property type="match status" value="1"/>
</dbReference>
<evidence type="ECO:0000256" key="3">
    <source>
        <dbReference type="ARBA" id="ARBA00022741"/>
    </source>
</evidence>
<dbReference type="GeneID" id="57967173"/>
<reference evidence="6" key="1">
    <citation type="journal article" date="2022" name="Cell Host Microbe">
        <title>Colonization of the live biotherapeutic product VE303 and modulation of the microbiota and metabolites in healthy volunteers.</title>
        <authorList>
            <person name="Dsouza M."/>
            <person name="Menon R."/>
            <person name="Crossette E."/>
            <person name="Bhattarai S.K."/>
            <person name="Schneider J."/>
            <person name="Kim Y.G."/>
            <person name="Reddy S."/>
            <person name="Caballero S."/>
            <person name="Felix C."/>
            <person name="Cornacchione L."/>
            <person name="Hendrickson J."/>
            <person name="Watson A.R."/>
            <person name="Minot S.S."/>
            <person name="Greenfield N."/>
            <person name="Schopf L."/>
            <person name="Szabady R."/>
            <person name="Patarroyo J."/>
            <person name="Smith W."/>
            <person name="Harrison P."/>
            <person name="Kuijper E.J."/>
            <person name="Kelly C.P."/>
            <person name="Olle B."/>
            <person name="Bobilev D."/>
            <person name="Silber J.L."/>
            <person name="Bucci V."/>
            <person name="Roberts B."/>
            <person name="Faith J."/>
            <person name="Norman J.M."/>
        </authorList>
    </citation>
    <scope>NUCLEOTIDE SEQUENCE</scope>
    <source>
        <strain evidence="6">VE303-04</strain>
    </source>
</reference>
<sequence length="236" mass="25901">MGLLLKCEHVDFGYENQDAVIDVSLEVSTGDYICIVGENGSGKSTLMKGILGLLKPTEGKIEISEELKKAGIGYLPQQTAAQKDFPATVFEVVISGCLGKRGNRPFYSPKEKQTALSNLERLGIADLKKSCFRDLSGGQKQRALIARALCATDKLLILDEPITGLDPSAIQDFYNIIRKLNREEQVAILMVSHDMANIVRQAGKILHLQQKALFWGTVQDYLKSGIGNQFLGGEEE</sequence>
<dbReference type="EMBL" id="JAINVB010000001">
    <property type="protein sequence ID" value="MCK0084967.1"/>
    <property type="molecule type" value="Genomic_DNA"/>
</dbReference>
<name>A0AAW6ASN6_CLOSY</name>
<dbReference type="PROSITE" id="PS00211">
    <property type="entry name" value="ABC_TRANSPORTER_1"/>
    <property type="match status" value="1"/>
</dbReference>
<comment type="similarity">
    <text evidence="1">Belongs to the ABC transporter superfamily.</text>
</comment>
<dbReference type="PANTHER" id="PTHR42734:SF17">
    <property type="entry name" value="METAL TRANSPORT SYSTEM ATP-BINDING PROTEIN TM_0124-RELATED"/>
    <property type="match status" value="1"/>
</dbReference>
<accession>A0AAW6ASN6</accession>
<dbReference type="Pfam" id="PF00005">
    <property type="entry name" value="ABC_tran"/>
    <property type="match status" value="1"/>
</dbReference>
<dbReference type="RefSeq" id="WP_003500008.1">
    <property type="nucleotide sequence ID" value="NZ_CABHNX010000234.1"/>
</dbReference>
<comment type="caution">
    <text evidence="6">The sequence shown here is derived from an EMBL/GenBank/DDBJ whole genome shotgun (WGS) entry which is preliminary data.</text>
</comment>
<dbReference type="CDD" id="cd03235">
    <property type="entry name" value="ABC_Metallic_Cations"/>
    <property type="match status" value="1"/>
</dbReference>
<dbReference type="PANTHER" id="PTHR42734">
    <property type="entry name" value="METAL TRANSPORT SYSTEM ATP-BINDING PROTEIN TM_0124-RELATED"/>
    <property type="match status" value="1"/>
</dbReference>
<evidence type="ECO:0000313" key="6">
    <source>
        <dbReference type="EMBL" id="MCK0084967.1"/>
    </source>
</evidence>